<dbReference type="STRING" id="180163.SAMN02745174_00194"/>
<dbReference type="EMBL" id="FUWX01000004">
    <property type="protein sequence ID" value="SJZ35404.1"/>
    <property type="molecule type" value="Genomic_DNA"/>
</dbReference>
<dbReference type="OrthoDB" id="86462at2"/>
<dbReference type="InterPro" id="IPR019734">
    <property type="entry name" value="TPR_rpt"/>
</dbReference>
<evidence type="ECO:0000313" key="1">
    <source>
        <dbReference type="EMBL" id="SJZ35404.1"/>
    </source>
</evidence>
<dbReference type="InterPro" id="IPR011990">
    <property type="entry name" value="TPR-like_helical_dom_sf"/>
</dbReference>
<dbReference type="Gene3D" id="1.25.40.10">
    <property type="entry name" value="Tetratricopeptide repeat domain"/>
    <property type="match status" value="1"/>
</dbReference>
<dbReference type="SUPFAM" id="SSF48452">
    <property type="entry name" value="TPR-like"/>
    <property type="match status" value="1"/>
</dbReference>
<sequence length="283" mass="33970">MKRKKSVYILLIFLSACSNNNKINNEKYLLVRGINARLNNEKIKALSLYKKALAVDENNIFLLHEIAILEYENKNYIVARDIYKKILKVNKDDEIAIVNLGLIAYKNNQYKECIFYLEKVKNYKYLFTLYKVLGISYYKIGNIDKASRNLYEAFLYIKEYDEEYFAIYTKILIDKNDKDGLYYFLKKGYNKYLANKNFNILYSDILCEFLKKPKEAEKILRIYLINIQIDNDILLKLCEIYIKNNDYIRGKIIFQMIYPEESEKYQKIKKELETVHIENFEEE</sequence>
<dbReference type="SMART" id="SM00028">
    <property type="entry name" value="TPR"/>
    <property type="match status" value="4"/>
</dbReference>
<accession>A0A1T4JZ49</accession>
<dbReference type="RefSeq" id="WP_078692742.1">
    <property type="nucleotide sequence ID" value="NZ_FUWX01000004.1"/>
</dbReference>
<evidence type="ECO:0008006" key="3">
    <source>
        <dbReference type="Google" id="ProtNLM"/>
    </source>
</evidence>
<name>A0A1T4JZ49_9FUSO</name>
<protein>
    <recommendedName>
        <fullName evidence="3">Tetratricopeptide repeat-containing protein</fullName>
    </recommendedName>
</protein>
<gene>
    <name evidence="1" type="ORF">SAMN02745174_00194</name>
</gene>
<organism evidence="1 2">
    <name type="scientific">Cetobacterium ceti</name>
    <dbReference type="NCBI Taxonomy" id="180163"/>
    <lineage>
        <taxon>Bacteria</taxon>
        <taxon>Fusobacteriati</taxon>
        <taxon>Fusobacteriota</taxon>
        <taxon>Fusobacteriia</taxon>
        <taxon>Fusobacteriales</taxon>
        <taxon>Fusobacteriaceae</taxon>
        <taxon>Cetobacterium</taxon>
    </lineage>
</organism>
<dbReference type="Proteomes" id="UP000191153">
    <property type="component" value="Unassembled WGS sequence"/>
</dbReference>
<proteinExistence type="predicted"/>
<evidence type="ECO:0000313" key="2">
    <source>
        <dbReference type="Proteomes" id="UP000191153"/>
    </source>
</evidence>
<dbReference type="PROSITE" id="PS51257">
    <property type="entry name" value="PROKAR_LIPOPROTEIN"/>
    <property type="match status" value="1"/>
</dbReference>
<reference evidence="1 2" key="1">
    <citation type="submission" date="2017-02" db="EMBL/GenBank/DDBJ databases">
        <authorList>
            <person name="Peterson S.W."/>
        </authorList>
    </citation>
    <scope>NUCLEOTIDE SEQUENCE [LARGE SCALE GENOMIC DNA]</scope>
    <source>
        <strain evidence="1 2">ATCC 700028</strain>
    </source>
</reference>
<dbReference type="AlphaFoldDB" id="A0A1T4JZ49"/>
<keyword evidence="2" id="KW-1185">Reference proteome</keyword>